<evidence type="ECO:0000256" key="7">
    <source>
        <dbReference type="ARBA" id="ARBA00023002"/>
    </source>
</evidence>
<comment type="cofactor">
    <cofactor evidence="1 18">
        <name>FAD</name>
        <dbReference type="ChEBI" id="CHEBI:57692"/>
    </cofactor>
</comment>
<dbReference type="Pfam" id="PF00171">
    <property type="entry name" value="Aldedh"/>
    <property type="match status" value="2"/>
</dbReference>
<dbReference type="InterPro" id="IPR025703">
    <property type="entry name" value="Bifunct_PutA"/>
</dbReference>
<dbReference type="InterPro" id="IPR016163">
    <property type="entry name" value="Ald_DH_C"/>
</dbReference>
<dbReference type="Gene3D" id="1.20.5.460">
    <property type="entry name" value="Single helix bin"/>
    <property type="match status" value="1"/>
</dbReference>
<dbReference type="SUPFAM" id="SSF81935">
    <property type="entry name" value="N-terminal domain of bifunctional PutA protein"/>
    <property type="match status" value="1"/>
</dbReference>
<dbReference type="InterPro" id="IPR041349">
    <property type="entry name" value="PRODH"/>
</dbReference>
<evidence type="ECO:0000256" key="4">
    <source>
        <dbReference type="ARBA" id="ARBA00022491"/>
    </source>
</evidence>
<keyword evidence="11 18" id="KW-0238">DNA-binding</keyword>
<comment type="pathway">
    <text evidence="3 18">Amino-acid degradation; L-proline degradation into L-glutamate; L-glutamate from L-proline: step 2/2.</text>
</comment>
<dbReference type="PANTHER" id="PTHR42862">
    <property type="entry name" value="DELTA-1-PYRROLINE-5-CARBOXYLATE DEHYDROGENASE 1, ISOFORM A-RELATED"/>
    <property type="match status" value="1"/>
</dbReference>
<gene>
    <name evidence="25" type="primary">putA</name>
    <name evidence="25" type="ORF">Q9312_16225</name>
</gene>
<feature type="domain" description="Proline dehydrogenase PutA" evidence="23">
    <location>
        <begin position="67"/>
        <end position="180"/>
    </location>
</feature>
<dbReference type="InterPro" id="IPR016161">
    <property type="entry name" value="Ald_DH/histidinol_DH"/>
</dbReference>
<evidence type="ECO:0000259" key="23">
    <source>
        <dbReference type="Pfam" id="PF14850"/>
    </source>
</evidence>
<feature type="active site" evidence="19">
    <location>
        <position position="783"/>
    </location>
</feature>
<evidence type="ECO:0000256" key="1">
    <source>
        <dbReference type="ARBA" id="ARBA00001974"/>
    </source>
</evidence>
<evidence type="ECO:0000259" key="21">
    <source>
        <dbReference type="Pfam" id="PF00171"/>
    </source>
</evidence>
<dbReference type="InterPro" id="IPR002872">
    <property type="entry name" value="Proline_DH_dom"/>
</dbReference>
<evidence type="ECO:0000313" key="25">
    <source>
        <dbReference type="EMBL" id="WMS86769.1"/>
    </source>
</evidence>
<evidence type="ECO:0000256" key="3">
    <source>
        <dbReference type="ARBA" id="ARBA00004786"/>
    </source>
</evidence>
<feature type="coiled-coil region" evidence="20">
    <location>
        <begin position="1071"/>
        <end position="1098"/>
    </location>
</feature>
<dbReference type="NCBIfam" id="NF008869">
    <property type="entry name" value="PRK11904.1"/>
    <property type="match status" value="1"/>
</dbReference>
<dbReference type="InterPro" id="IPR024089">
    <property type="entry name" value="PRODH_PutA_dom_I/II"/>
</dbReference>
<keyword evidence="8 18" id="KW-0805">Transcription regulation</keyword>
<dbReference type="PROSITE" id="PS00070">
    <property type="entry name" value="ALDEHYDE_DEHYDR_CYS"/>
    <property type="match status" value="1"/>
</dbReference>
<sequence>MLFNDQLKNDDPIRQKIREFYRIDESQAVDLILPHAEVSMRARSRAWERARKMVLQIRREQAGHGGVDALLNEYSLSTEEGVVLMCLAEALLRVPDKSTQDELIRDKLSKGQWTPHLGNSDSIFVNASSWGLLFTGNMVNYADKRKKEQFGLLKKTIGRLGEPVIRRAMNIAMKVMGRQFVMGESIEDAVNRAREKETKGYVYSYDMLGEGARTMDDADRYYKAYEDAIEVIGKAANGRGPRRSPGISVKLSAIHPRYEFSHRERVLEEIPARLKQLCLKAKQYDIGLTVDAEESERLDISLDIIEKVFSDPDLGDWSGFGLAVQAYQKRALFVIDWLKQLTDKVGRKMMVRLVKGAYWDTEIKNTQMDGLDGFPVFTRKSSTDVSYHACANRLLDYRDTIYPQFATHNAYTASVILELAGDDKEGFEFQCLHGMGDTLYDQVVTHDKIQCRVYAPVGVHEDLLAYLVRRLLENGANSSFVNAIVDDRQPVEALLEDPVEKTQRLKTKFNTQILKPIDLYGKERANSRGLDLTDVGALENLKLLCDRWLADNVGSATEYPENSHLVRNPANHNEVIGYHLFDDQEGMLAKLDRAQSAFNSWSQTPVEERAELLNRVADILERHMGELIALCIKEAGKVAQDGIDEVREAVDFCRYYAARALEVEQDERLEPRGVVVCISPWNFPLAIFLGQVVAAMVTGNTVLAKPAEQTSLIARRTLELMRAVGVPEDVVQLIIAPGSAVGQSLLPDERIKAVMFTGSTQTGTLISQILAARGGEQVPLIAETGGQNCMIVDSTALPEQVVDDVIASGFQSAGQRCSALRVLFLQEDIADDVIKMLIGAMKELTVGDPAYLDTDVGPVIDQKALKSLQQHVEDMQDKAKLLYQCECDNDNQHATFFAPRLYELDSIDRLEREVFGPCVHVIRFKAKDIDNIIHQVNGTGFGLTMGIHTRIEERANELARLSRAGNVYINRNMIGAIVGVQPFGGRGLSGTGPKAGGPNYLQRLTKEKATPKEVFHEDITDDAAMQSDETAEKEATQLMDQAVQIENPWRLTALNDRISAVRQLLAKIATVEIVDELADDLNRTLANARSQLTFIERKLKKPVQLPGPTGESNQLFYEPRGVLVCFADKDVTFEYWALSVVSALATGNAVVSVVSDLFYEEALAFRDKFISTGAPEHVLQVARLRHLDTLLMHPQLAGVVVDSKTRRSAYIAARLADRQGAILPVITAEYLDNLVQRLLTEKTVSIDTTASGGNTSLMTMVEDDE</sequence>
<keyword evidence="10 18" id="KW-0642">Proline metabolism</keyword>
<dbReference type="FunFam" id="3.40.309.10:FF:000005">
    <property type="entry name" value="1-pyrroline-5-carboxylate dehydrogenase 1"/>
    <property type="match status" value="1"/>
</dbReference>
<dbReference type="EC" id="1.2.1.88" evidence="18"/>
<dbReference type="AlphaFoldDB" id="A0AA51X6E5"/>
<evidence type="ECO:0000256" key="14">
    <source>
        <dbReference type="ARBA" id="ARBA00048142"/>
    </source>
</evidence>
<dbReference type="InterPro" id="IPR016162">
    <property type="entry name" value="Ald_DH_N"/>
</dbReference>
<dbReference type="GO" id="GO:0003677">
    <property type="term" value="F:DNA binding"/>
    <property type="evidence" value="ECO:0007669"/>
    <property type="project" value="UniProtKB-KW"/>
</dbReference>
<keyword evidence="5 18" id="KW-0285">Flavoprotein</keyword>
<dbReference type="PANTHER" id="PTHR42862:SF1">
    <property type="entry name" value="DELTA-1-PYRROLINE-5-CARBOXYLATE DEHYDROGENASE 2, ISOFORM A-RELATED"/>
    <property type="match status" value="1"/>
</dbReference>
<evidence type="ECO:0000256" key="19">
    <source>
        <dbReference type="PIRSR" id="PIRSR000197-1"/>
    </source>
</evidence>
<dbReference type="GO" id="GO:0009898">
    <property type="term" value="C:cytoplasmic side of plasma membrane"/>
    <property type="evidence" value="ECO:0007669"/>
    <property type="project" value="TreeGrafter"/>
</dbReference>
<dbReference type="FunFam" id="3.20.20.220:FF:000004">
    <property type="entry name" value="Bifunctional protein PutA"/>
    <property type="match status" value="1"/>
</dbReference>
<comment type="similarity">
    <text evidence="17 18">In the C-terminal section; belongs to the aldehyde dehydrogenase family.</text>
</comment>
<dbReference type="GO" id="GO:0003842">
    <property type="term" value="F:L-glutamate gamma-semialdehyde dehydrogenase activity"/>
    <property type="evidence" value="ECO:0007669"/>
    <property type="project" value="UniProtKB-UniRule"/>
</dbReference>
<evidence type="ECO:0000256" key="18">
    <source>
        <dbReference type="PIRNR" id="PIRNR000197"/>
    </source>
</evidence>
<dbReference type="Pfam" id="PF14850">
    <property type="entry name" value="Pro_dh-DNA_bdg"/>
    <property type="match status" value="1"/>
</dbReference>
<dbReference type="InterPro" id="IPR029041">
    <property type="entry name" value="FAD-linked_oxidoreductase-like"/>
</dbReference>
<dbReference type="InterPro" id="IPR005933">
    <property type="entry name" value="PutA_C"/>
</dbReference>
<dbReference type="CDD" id="cd07125">
    <property type="entry name" value="ALDH_PutA-P5CDH"/>
    <property type="match status" value="1"/>
</dbReference>
<keyword evidence="13" id="KW-0511">Multifunctional enzyme</keyword>
<dbReference type="Pfam" id="PF18327">
    <property type="entry name" value="PRODH"/>
    <property type="match status" value="1"/>
</dbReference>
<evidence type="ECO:0000259" key="24">
    <source>
        <dbReference type="Pfam" id="PF18327"/>
    </source>
</evidence>
<keyword evidence="9 18" id="KW-0520">NAD</keyword>
<comment type="catalytic activity">
    <reaction evidence="15 18">
        <text>L-proline + a quinone = (S)-1-pyrroline-5-carboxylate + a quinol + H(+)</text>
        <dbReference type="Rhea" id="RHEA:23784"/>
        <dbReference type="ChEBI" id="CHEBI:15378"/>
        <dbReference type="ChEBI" id="CHEBI:17388"/>
        <dbReference type="ChEBI" id="CHEBI:24646"/>
        <dbReference type="ChEBI" id="CHEBI:60039"/>
        <dbReference type="ChEBI" id="CHEBI:132124"/>
        <dbReference type="EC" id="1.5.5.2"/>
    </reaction>
</comment>
<accession>A0AA51X6E5</accession>
<dbReference type="SUPFAM" id="SSF51730">
    <property type="entry name" value="FAD-linked oxidoreductase"/>
    <property type="match status" value="1"/>
</dbReference>
<dbReference type="EC" id="1.5.5.2" evidence="18"/>
<evidence type="ECO:0000256" key="6">
    <source>
        <dbReference type="ARBA" id="ARBA00022827"/>
    </source>
</evidence>
<comment type="similarity">
    <text evidence="16 18">In the N-terminal section; belongs to the proline dehydrogenase family.</text>
</comment>
<feature type="domain" description="Aldehyde dehydrogenase" evidence="21">
    <location>
        <begin position="1025"/>
        <end position="1216"/>
    </location>
</feature>
<dbReference type="InterPro" id="IPR015590">
    <property type="entry name" value="Aldehyde_DH_dom"/>
</dbReference>
<dbReference type="KEGG" id="plei:Q9312_16225"/>
<evidence type="ECO:0000256" key="5">
    <source>
        <dbReference type="ARBA" id="ARBA00022630"/>
    </source>
</evidence>
<feature type="domain" description="Proline utilization A proline dehydrogenase N-terminal" evidence="24">
    <location>
        <begin position="12"/>
        <end position="58"/>
    </location>
</feature>
<comment type="catalytic activity">
    <reaction evidence="14 18">
        <text>L-glutamate 5-semialdehyde + NAD(+) + H2O = L-glutamate + NADH + 2 H(+)</text>
        <dbReference type="Rhea" id="RHEA:30235"/>
        <dbReference type="ChEBI" id="CHEBI:15377"/>
        <dbReference type="ChEBI" id="CHEBI:15378"/>
        <dbReference type="ChEBI" id="CHEBI:29985"/>
        <dbReference type="ChEBI" id="CHEBI:57540"/>
        <dbReference type="ChEBI" id="CHEBI:57945"/>
        <dbReference type="ChEBI" id="CHEBI:58066"/>
        <dbReference type="EC" id="1.2.1.88"/>
    </reaction>
</comment>
<proteinExistence type="inferred from homology"/>
<keyword evidence="26" id="KW-1185">Reference proteome</keyword>
<organism evidence="25 26">
    <name type="scientific">Pleionea litopenaei</name>
    <dbReference type="NCBI Taxonomy" id="3070815"/>
    <lineage>
        <taxon>Bacteria</taxon>
        <taxon>Pseudomonadati</taxon>
        <taxon>Pseudomonadota</taxon>
        <taxon>Gammaproteobacteria</taxon>
        <taxon>Oceanospirillales</taxon>
        <taxon>Pleioneaceae</taxon>
        <taxon>Pleionea</taxon>
    </lineage>
</organism>
<reference evidence="25 26" key="1">
    <citation type="submission" date="2023-08" db="EMBL/GenBank/DDBJ databases">
        <title>Pleionea litopenaei sp. nov., isolated from stomach of juvenile Litopenaeus vannamei.</title>
        <authorList>
            <person name="Rho A.M."/>
            <person name="Hwang C.Y."/>
        </authorList>
    </citation>
    <scope>NUCLEOTIDE SEQUENCE [LARGE SCALE GENOMIC DNA]</scope>
    <source>
        <strain evidence="25 26">HL-JVS1</strain>
    </source>
</reference>
<name>A0AA51X6E5_9GAMM</name>
<dbReference type="GO" id="GO:0003700">
    <property type="term" value="F:DNA-binding transcription factor activity"/>
    <property type="evidence" value="ECO:0007669"/>
    <property type="project" value="InterPro"/>
</dbReference>
<feature type="domain" description="Proline dehydrogenase" evidence="22">
    <location>
        <begin position="190"/>
        <end position="482"/>
    </location>
</feature>
<dbReference type="InterPro" id="IPR024082">
    <property type="entry name" value="PRODH_PutA_dom_II"/>
</dbReference>
<protein>
    <recommendedName>
        <fullName evidence="18">Bifunctional protein PutA</fullName>
    </recommendedName>
    <domain>
        <recommendedName>
            <fullName evidence="18">Proline dehydrogenase</fullName>
            <ecNumber evidence="18">1.5.5.2</ecNumber>
        </recommendedName>
        <alternativeName>
            <fullName evidence="18">Proline oxidase</fullName>
        </alternativeName>
    </domain>
    <domain>
        <recommendedName>
            <fullName evidence="18">Delta-1-pyrroline-5-carboxylate dehydrogenase</fullName>
            <shortName evidence="18">P5C dehydrogenase</shortName>
            <ecNumber evidence="18">1.2.1.88</ecNumber>
        </recommendedName>
        <alternativeName>
            <fullName evidence="18">L-glutamate gamma-semialdehyde dehydrogenase</fullName>
        </alternativeName>
    </domain>
</protein>
<dbReference type="FunFam" id="1.20.5.460:FF:000001">
    <property type="entry name" value="Bifunctional protein PutA"/>
    <property type="match status" value="1"/>
</dbReference>
<keyword evidence="6 18" id="KW-0274">FAD</keyword>
<dbReference type="PIRSF" id="PIRSF000197">
    <property type="entry name" value="Bifunct_PutA"/>
    <property type="match status" value="1"/>
</dbReference>
<dbReference type="Pfam" id="PF01619">
    <property type="entry name" value="Pro_dh"/>
    <property type="match status" value="1"/>
</dbReference>
<feature type="domain" description="Aldehyde dehydrogenase" evidence="21">
    <location>
        <begin position="565"/>
        <end position="1009"/>
    </location>
</feature>
<evidence type="ECO:0000259" key="22">
    <source>
        <dbReference type="Pfam" id="PF01619"/>
    </source>
</evidence>
<evidence type="ECO:0000256" key="2">
    <source>
        <dbReference type="ARBA" id="ARBA00004739"/>
    </source>
</evidence>
<evidence type="ECO:0000256" key="16">
    <source>
        <dbReference type="ARBA" id="ARBA00060889"/>
    </source>
</evidence>
<evidence type="ECO:0000313" key="26">
    <source>
        <dbReference type="Proteomes" id="UP001239782"/>
    </source>
</evidence>
<dbReference type="Proteomes" id="UP001239782">
    <property type="component" value="Chromosome"/>
</dbReference>
<evidence type="ECO:0000256" key="9">
    <source>
        <dbReference type="ARBA" id="ARBA00023027"/>
    </source>
</evidence>
<keyword evidence="4 18" id="KW-0678">Repressor</keyword>
<dbReference type="Gene3D" id="3.40.605.10">
    <property type="entry name" value="Aldehyde Dehydrogenase, Chain A, domain 1"/>
    <property type="match status" value="2"/>
</dbReference>
<dbReference type="RefSeq" id="WP_309201914.1">
    <property type="nucleotide sequence ID" value="NZ_CP133548.1"/>
</dbReference>
<dbReference type="Gene3D" id="3.40.309.10">
    <property type="entry name" value="Aldehyde Dehydrogenase, Chain A, domain 2"/>
    <property type="match status" value="1"/>
</dbReference>
<evidence type="ECO:0000256" key="12">
    <source>
        <dbReference type="ARBA" id="ARBA00023163"/>
    </source>
</evidence>
<dbReference type="SUPFAM" id="SSF53720">
    <property type="entry name" value="ALDH-like"/>
    <property type="match status" value="2"/>
</dbReference>
<dbReference type="InterPro" id="IPR016160">
    <property type="entry name" value="Ald_DH_CS_CYS"/>
</dbReference>
<dbReference type="GO" id="GO:0010133">
    <property type="term" value="P:L-proline catabolic process to L-glutamate"/>
    <property type="evidence" value="ECO:0007669"/>
    <property type="project" value="UniProtKB-UniRule"/>
</dbReference>
<dbReference type="InterPro" id="IPR050485">
    <property type="entry name" value="Proline_metab_enzyme"/>
</dbReference>
<evidence type="ECO:0000256" key="20">
    <source>
        <dbReference type="SAM" id="Coils"/>
    </source>
</evidence>
<comment type="function">
    <text evidence="18">Oxidizes proline to glutamate for use as a carbon and nitrogen source.</text>
</comment>
<comment type="pathway">
    <text evidence="2 18">Amino-acid degradation; L-proline degradation into L-glutamate; L-glutamate from L-proline: step 1/2.</text>
</comment>
<evidence type="ECO:0000256" key="11">
    <source>
        <dbReference type="ARBA" id="ARBA00023125"/>
    </source>
</evidence>
<dbReference type="GO" id="GO:0004657">
    <property type="term" value="F:proline dehydrogenase activity"/>
    <property type="evidence" value="ECO:0007669"/>
    <property type="project" value="UniProtKB-UniRule"/>
</dbReference>
<dbReference type="NCBIfam" id="TIGR01238">
    <property type="entry name" value="D1pyr5carbox3"/>
    <property type="match status" value="1"/>
</dbReference>
<feature type="active site" evidence="19">
    <location>
        <position position="817"/>
    </location>
</feature>
<evidence type="ECO:0000256" key="13">
    <source>
        <dbReference type="ARBA" id="ARBA00023268"/>
    </source>
</evidence>
<evidence type="ECO:0000256" key="15">
    <source>
        <dbReference type="ARBA" id="ARBA00048779"/>
    </source>
</evidence>
<evidence type="ECO:0000256" key="8">
    <source>
        <dbReference type="ARBA" id="ARBA00023015"/>
    </source>
</evidence>
<evidence type="ECO:0000256" key="17">
    <source>
        <dbReference type="ARBA" id="ARBA00060911"/>
    </source>
</evidence>
<evidence type="ECO:0000256" key="10">
    <source>
        <dbReference type="ARBA" id="ARBA00023062"/>
    </source>
</evidence>
<dbReference type="Gene3D" id="3.20.20.220">
    <property type="match status" value="1"/>
</dbReference>
<keyword evidence="7 18" id="KW-0560">Oxidoreductase</keyword>
<keyword evidence="12 18" id="KW-0804">Transcription</keyword>
<keyword evidence="20" id="KW-0175">Coiled coil</keyword>
<dbReference type="EMBL" id="CP133548">
    <property type="protein sequence ID" value="WMS86769.1"/>
    <property type="molecule type" value="Genomic_DNA"/>
</dbReference>